<protein>
    <submittedName>
        <fullName evidence="15">Iron complex outermembrane recepter protein</fullName>
    </submittedName>
</protein>
<feature type="chain" id="PRO_5010297066" evidence="12">
    <location>
        <begin position="25"/>
        <end position="635"/>
    </location>
</feature>
<dbReference type="InterPro" id="IPR012910">
    <property type="entry name" value="Plug_dom"/>
</dbReference>
<evidence type="ECO:0000256" key="2">
    <source>
        <dbReference type="ARBA" id="ARBA00022448"/>
    </source>
</evidence>
<evidence type="ECO:0000256" key="5">
    <source>
        <dbReference type="ARBA" id="ARBA00022729"/>
    </source>
</evidence>
<dbReference type="AlphaFoldDB" id="A0A1I7JJD6"/>
<keyword evidence="8" id="KW-0675">Receptor</keyword>
<reference evidence="16" key="1">
    <citation type="submission" date="2016-10" db="EMBL/GenBank/DDBJ databases">
        <authorList>
            <person name="Varghese N."/>
        </authorList>
    </citation>
    <scope>NUCLEOTIDE SEQUENCE [LARGE SCALE GENOMIC DNA]</scope>
    <source>
        <strain evidence="16">DSM 18820</strain>
    </source>
</reference>
<keyword evidence="3 10" id="KW-1134">Transmembrane beta strand</keyword>
<keyword evidence="6 11" id="KW-0798">TonB box</keyword>
<dbReference type="GO" id="GO:0015344">
    <property type="term" value="F:siderophore uptake transmembrane transporter activity"/>
    <property type="evidence" value="ECO:0007669"/>
    <property type="project" value="TreeGrafter"/>
</dbReference>
<dbReference type="SUPFAM" id="SSF56935">
    <property type="entry name" value="Porins"/>
    <property type="match status" value="1"/>
</dbReference>
<evidence type="ECO:0000313" key="15">
    <source>
        <dbReference type="EMBL" id="SFU85248.1"/>
    </source>
</evidence>
<dbReference type="Proteomes" id="UP000182491">
    <property type="component" value="Unassembled WGS sequence"/>
</dbReference>
<dbReference type="Pfam" id="PF07715">
    <property type="entry name" value="Plug"/>
    <property type="match status" value="1"/>
</dbReference>
<evidence type="ECO:0000256" key="10">
    <source>
        <dbReference type="PROSITE-ProRule" id="PRU01360"/>
    </source>
</evidence>
<keyword evidence="4 10" id="KW-0812">Transmembrane</keyword>
<evidence type="ECO:0000256" key="4">
    <source>
        <dbReference type="ARBA" id="ARBA00022692"/>
    </source>
</evidence>
<dbReference type="EMBL" id="FPCA01000003">
    <property type="protein sequence ID" value="SFU85248.1"/>
    <property type="molecule type" value="Genomic_DNA"/>
</dbReference>
<dbReference type="InterPro" id="IPR036942">
    <property type="entry name" value="Beta-barrel_TonB_sf"/>
</dbReference>
<dbReference type="PANTHER" id="PTHR30069">
    <property type="entry name" value="TONB-DEPENDENT OUTER MEMBRANE RECEPTOR"/>
    <property type="match status" value="1"/>
</dbReference>
<keyword evidence="5 12" id="KW-0732">Signal</keyword>
<evidence type="ECO:0000256" key="7">
    <source>
        <dbReference type="ARBA" id="ARBA00023136"/>
    </source>
</evidence>
<dbReference type="Gene3D" id="2.170.130.10">
    <property type="entry name" value="TonB-dependent receptor, plug domain"/>
    <property type="match status" value="1"/>
</dbReference>
<sequence length="635" mass="70195">MVKLPFLNVWLCACLCSLAPVAVAQQDTSSYHLGIVEIFGKPTEVYTVGSRVTQVDSAFLSTYSSGSLADALQARTPLYFKSYGASGISSVAFRGTNASQTAVLWNGLNIAPATLGQTDFATLPVTGFGDVAVQYGPAAANYGSGAIGGAVLLSSPEYNQEGFSGDVKLEVGSFERYFGSGSLGYSGRKLKYGLSLYGLQAENNYHFKDLSRFGTPEARQQHAAVAQYGTTQDLAWEISPKTSVALHGWYTFADRELQPAMGSADTDANQLDESLRLMAEFKHDSWLGQTAVKAAYFNDYLHYTDRSTDSESDVDTYQLQAEQTYTYGRRWSLRGGLNLQYFQATNDGYAGQQDEVRASAFALFRYDPVEPLQISLNLRQAFVEGYNPPLTPSFGFNYKPFNNELLALKGNISASYRVPTLNDRFWIGAGNPDLRPEKGWNYELGLGNRTDLGWTILQTEATAYLMQIDNWLQWSPDETGRWRPANLQKVESKGVELSSSATSTLGQLQLQTTAAYTYTSSEQVEVYEGTGDKGKQLMYVPLHKALLSTEARYKNWSLLGNLNYTGLRYTSNSETASLDDFLLLNFALSKNLSLGQHRLLLTLRADNATNAVYQTMAYRAMPPRGYTFSLRFIIP</sequence>
<dbReference type="STRING" id="388950.GCA_001611675_02126"/>
<dbReference type="InterPro" id="IPR000531">
    <property type="entry name" value="Beta-barrel_TonB"/>
</dbReference>
<evidence type="ECO:0000256" key="9">
    <source>
        <dbReference type="ARBA" id="ARBA00023237"/>
    </source>
</evidence>
<dbReference type="GO" id="GO:0009279">
    <property type="term" value="C:cell outer membrane"/>
    <property type="evidence" value="ECO:0007669"/>
    <property type="project" value="UniProtKB-SubCell"/>
</dbReference>
<feature type="signal peptide" evidence="12">
    <location>
        <begin position="1"/>
        <end position="24"/>
    </location>
</feature>
<proteinExistence type="inferred from homology"/>
<evidence type="ECO:0000256" key="3">
    <source>
        <dbReference type="ARBA" id="ARBA00022452"/>
    </source>
</evidence>
<evidence type="ECO:0000256" key="11">
    <source>
        <dbReference type="RuleBase" id="RU003357"/>
    </source>
</evidence>
<evidence type="ECO:0000256" key="8">
    <source>
        <dbReference type="ARBA" id="ARBA00023170"/>
    </source>
</evidence>
<evidence type="ECO:0000256" key="1">
    <source>
        <dbReference type="ARBA" id="ARBA00004571"/>
    </source>
</evidence>
<evidence type="ECO:0000259" key="13">
    <source>
        <dbReference type="Pfam" id="PF00593"/>
    </source>
</evidence>
<keyword evidence="16" id="KW-1185">Reference proteome</keyword>
<dbReference type="OrthoDB" id="9762903at2"/>
<dbReference type="InterPro" id="IPR037066">
    <property type="entry name" value="Plug_dom_sf"/>
</dbReference>
<name>A0A1I7JJD6_9BACT</name>
<organism evidence="15 16">
    <name type="scientific">Pontibacter akesuensis</name>
    <dbReference type="NCBI Taxonomy" id="388950"/>
    <lineage>
        <taxon>Bacteria</taxon>
        <taxon>Pseudomonadati</taxon>
        <taxon>Bacteroidota</taxon>
        <taxon>Cytophagia</taxon>
        <taxon>Cytophagales</taxon>
        <taxon>Hymenobacteraceae</taxon>
        <taxon>Pontibacter</taxon>
    </lineage>
</organism>
<evidence type="ECO:0000256" key="6">
    <source>
        <dbReference type="ARBA" id="ARBA00023077"/>
    </source>
</evidence>
<evidence type="ECO:0000313" key="16">
    <source>
        <dbReference type="Proteomes" id="UP000182491"/>
    </source>
</evidence>
<accession>A0A1I7JJD6</accession>
<keyword evidence="2 10" id="KW-0813">Transport</keyword>
<dbReference type="Pfam" id="PF00593">
    <property type="entry name" value="TonB_dep_Rec_b-barrel"/>
    <property type="match status" value="1"/>
</dbReference>
<dbReference type="PROSITE" id="PS52016">
    <property type="entry name" value="TONB_DEPENDENT_REC_3"/>
    <property type="match status" value="1"/>
</dbReference>
<comment type="similarity">
    <text evidence="10 11">Belongs to the TonB-dependent receptor family.</text>
</comment>
<feature type="domain" description="TonB-dependent receptor plug" evidence="14">
    <location>
        <begin position="47"/>
        <end position="150"/>
    </location>
</feature>
<feature type="domain" description="TonB-dependent receptor-like beta-barrel" evidence="13">
    <location>
        <begin position="198"/>
        <end position="607"/>
    </location>
</feature>
<comment type="subcellular location">
    <subcellularLocation>
        <location evidence="1 10">Cell outer membrane</location>
        <topology evidence="1 10">Multi-pass membrane protein</topology>
    </subcellularLocation>
</comment>
<dbReference type="Gene3D" id="2.40.170.20">
    <property type="entry name" value="TonB-dependent receptor, beta-barrel domain"/>
    <property type="match status" value="1"/>
</dbReference>
<evidence type="ECO:0000256" key="12">
    <source>
        <dbReference type="SAM" id="SignalP"/>
    </source>
</evidence>
<keyword evidence="9 10" id="KW-0998">Cell outer membrane</keyword>
<gene>
    <name evidence="15" type="ORF">SAMN04487941_2939</name>
</gene>
<evidence type="ECO:0000259" key="14">
    <source>
        <dbReference type="Pfam" id="PF07715"/>
    </source>
</evidence>
<dbReference type="PANTHER" id="PTHR30069:SF29">
    <property type="entry name" value="HEMOGLOBIN AND HEMOGLOBIN-HAPTOGLOBIN-BINDING PROTEIN 1-RELATED"/>
    <property type="match status" value="1"/>
</dbReference>
<dbReference type="GO" id="GO:0044718">
    <property type="term" value="P:siderophore transmembrane transport"/>
    <property type="evidence" value="ECO:0007669"/>
    <property type="project" value="TreeGrafter"/>
</dbReference>
<dbReference type="RefSeq" id="WP_082815198.1">
    <property type="nucleotide sequence ID" value="NZ_BMXC01000003.1"/>
</dbReference>
<dbReference type="InterPro" id="IPR039426">
    <property type="entry name" value="TonB-dep_rcpt-like"/>
</dbReference>
<keyword evidence="7 10" id="KW-0472">Membrane</keyword>